<keyword evidence="7 11" id="KW-0862">Zinc</keyword>
<keyword evidence="6 11" id="KW-0378">Hydrolase</keyword>
<dbReference type="CDD" id="cd06163">
    <property type="entry name" value="S2P-M50_PDZ_RseP-like"/>
    <property type="match status" value="1"/>
</dbReference>
<feature type="transmembrane region" description="Helical" evidence="11">
    <location>
        <begin position="368"/>
        <end position="388"/>
    </location>
</feature>
<dbReference type="InterPro" id="IPR001478">
    <property type="entry name" value="PDZ"/>
</dbReference>
<dbReference type="Gene3D" id="2.30.42.10">
    <property type="match status" value="2"/>
</dbReference>
<evidence type="ECO:0000313" key="14">
    <source>
        <dbReference type="Proteomes" id="UP000183085"/>
    </source>
</evidence>
<comment type="similarity">
    <text evidence="3 11">Belongs to the peptidase M50B family.</text>
</comment>
<keyword evidence="5 11" id="KW-0812">Transmembrane</keyword>
<evidence type="ECO:0000256" key="6">
    <source>
        <dbReference type="ARBA" id="ARBA00022801"/>
    </source>
</evidence>
<evidence type="ECO:0000256" key="11">
    <source>
        <dbReference type="RuleBase" id="RU362031"/>
    </source>
</evidence>
<dbReference type="GO" id="GO:0046872">
    <property type="term" value="F:metal ion binding"/>
    <property type="evidence" value="ECO:0007669"/>
    <property type="project" value="UniProtKB-KW"/>
</dbReference>
<dbReference type="Proteomes" id="UP000183085">
    <property type="component" value="Unassembled WGS sequence"/>
</dbReference>
<feature type="transmembrane region" description="Helical" evidence="11">
    <location>
        <begin position="6"/>
        <end position="24"/>
    </location>
</feature>
<comment type="cofactor">
    <cofactor evidence="1 11">
        <name>Zn(2+)</name>
        <dbReference type="ChEBI" id="CHEBI:29105"/>
    </cofactor>
</comment>
<keyword evidence="8 11" id="KW-1133">Transmembrane helix</keyword>
<dbReference type="EMBL" id="MNYI01000191">
    <property type="protein sequence ID" value="OIP37997.1"/>
    <property type="molecule type" value="Genomic_DNA"/>
</dbReference>
<evidence type="ECO:0000256" key="9">
    <source>
        <dbReference type="ARBA" id="ARBA00023049"/>
    </source>
</evidence>
<evidence type="ECO:0000256" key="3">
    <source>
        <dbReference type="ARBA" id="ARBA00007931"/>
    </source>
</evidence>
<keyword evidence="11" id="KW-0479">Metal-binding</keyword>
<dbReference type="GO" id="GO:0006508">
    <property type="term" value="P:proteolysis"/>
    <property type="evidence" value="ECO:0007669"/>
    <property type="project" value="UniProtKB-KW"/>
</dbReference>
<dbReference type="InterPro" id="IPR041489">
    <property type="entry name" value="PDZ_6"/>
</dbReference>
<evidence type="ECO:0000256" key="4">
    <source>
        <dbReference type="ARBA" id="ARBA00022670"/>
    </source>
</evidence>
<keyword evidence="9 11" id="KW-0482">Metalloprotease</keyword>
<evidence type="ECO:0000256" key="7">
    <source>
        <dbReference type="ARBA" id="ARBA00022833"/>
    </source>
</evidence>
<evidence type="ECO:0000256" key="2">
    <source>
        <dbReference type="ARBA" id="ARBA00004141"/>
    </source>
</evidence>
<dbReference type="Pfam" id="PF17820">
    <property type="entry name" value="PDZ_6"/>
    <property type="match status" value="1"/>
</dbReference>
<evidence type="ECO:0000256" key="1">
    <source>
        <dbReference type="ARBA" id="ARBA00001947"/>
    </source>
</evidence>
<comment type="subcellular location">
    <subcellularLocation>
        <location evidence="2">Membrane</location>
        <topology evidence="2">Multi-pass membrane protein</topology>
    </subcellularLocation>
</comment>
<accession>A0A1J5DPD8</accession>
<dbReference type="SUPFAM" id="SSF50156">
    <property type="entry name" value="PDZ domain-like"/>
    <property type="match status" value="2"/>
</dbReference>
<keyword evidence="4 13" id="KW-0645">Protease</keyword>
<dbReference type="PANTHER" id="PTHR42837:SF2">
    <property type="entry name" value="MEMBRANE METALLOPROTEASE ARASP2, CHLOROPLASTIC-RELATED"/>
    <property type="match status" value="1"/>
</dbReference>
<evidence type="ECO:0000256" key="8">
    <source>
        <dbReference type="ARBA" id="ARBA00022989"/>
    </source>
</evidence>
<dbReference type="AlphaFoldDB" id="A0A1J5DPD8"/>
<organism evidence="13 14">
    <name type="scientific">Candidatus Desantisbacteria bacterium CG2_30_40_21</name>
    <dbReference type="NCBI Taxonomy" id="1817895"/>
    <lineage>
        <taxon>Bacteria</taxon>
        <taxon>Candidatus Desantisiibacteriota</taxon>
    </lineage>
</organism>
<protein>
    <recommendedName>
        <fullName evidence="11">Zinc metalloprotease</fullName>
        <ecNumber evidence="11">3.4.24.-</ecNumber>
    </recommendedName>
</protein>
<dbReference type="STRING" id="1817895.AUJ95_07365"/>
<feature type="transmembrane region" description="Helical" evidence="11">
    <location>
        <begin position="418"/>
        <end position="437"/>
    </location>
</feature>
<dbReference type="InterPro" id="IPR008915">
    <property type="entry name" value="Peptidase_M50"/>
</dbReference>
<name>A0A1J5DPD8_9BACT</name>
<dbReference type="InterPro" id="IPR004387">
    <property type="entry name" value="Pept_M50_Zn"/>
</dbReference>
<dbReference type="PROSITE" id="PS50106">
    <property type="entry name" value="PDZ"/>
    <property type="match status" value="1"/>
</dbReference>
<dbReference type="Pfam" id="PF02163">
    <property type="entry name" value="Peptidase_M50"/>
    <property type="match status" value="1"/>
</dbReference>
<comment type="caution">
    <text evidence="13">The sequence shown here is derived from an EMBL/GenBank/DDBJ whole genome shotgun (WGS) entry which is preliminary data.</text>
</comment>
<dbReference type="NCBIfam" id="TIGR00054">
    <property type="entry name" value="RIP metalloprotease RseP"/>
    <property type="match status" value="1"/>
</dbReference>
<keyword evidence="10 11" id="KW-0472">Membrane</keyword>
<dbReference type="CDD" id="cd23081">
    <property type="entry name" value="cpPDZ_EcRseP-like"/>
    <property type="match status" value="1"/>
</dbReference>
<evidence type="ECO:0000259" key="12">
    <source>
        <dbReference type="PROSITE" id="PS50106"/>
    </source>
</evidence>
<sequence length="448" mass="49128">MDMSTVLLYVIAPLIAFSMVIFIHELGHFLAAKKVGVRVEKFSMGFGPELIGFTKGETRYCISALPILGGYVQMAGDTPDKIIGEPWEFYSASKKSRAFIIIAGPFANFISAIFIYAVGLMIGIGVPELPTEIGKISHESIAYKAGIEFKDKIIQVDSKSVKSWEDISSAIFKKKPEEMIQLTVLRDGKEKECKLQLPSTQPVDFSMLGIKPYLSPEIADMVKGFPAEKAGLKAGDIITSINGKQIDEWGEITEVVYKSIDKPLTFSILRQNKQIQVKITPVEGKMAEGKRIIKVGQIGIKPIVGKIQMHRLGPIEALTEGFLRTVIGTPQYIMLVIRGFAEKCISVNDLSGPVGIFSMAGEQSKSGLGNLLLFIGFLSVNLWFFNLLPLPVLDGGHLVILLLEKCTNPRIARKVQEAANVVGIVLLVSLLLLVTYHDILRCFGLSLG</sequence>
<dbReference type="GO" id="GO:0004222">
    <property type="term" value="F:metalloendopeptidase activity"/>
    <property type="evidence" value="ECO:0007669"/>
    <property type="project" value="InterPro"/>
</dbReference>
<feature type="transmembrane region" description="Helical" evidence="11">
    <location>
        <begin position="98"/>
        <end position="126"/>
    </location>
</feature>
<dbReference type="PANTHER" id="PTHR42837">
    <property type="entry name" value="REGULATOR OF SIGMA-E PROTEASE RSEP"/>
    <property type="match status" value="1"/>
</dbReference>
<reference evidence="13 14" key="1">
    <citation type="journal article" date="2016" name="Environ. Microbiol.">
        <title>Genomic resolution of a cold subsurface aquifer community provides metabolic insights for novel microbes adapted to high CO concentrations.</title>
        <authorList>
            <person name="Probst A.J."/>
            <person name="Castelle C.J."/>
            <person name="Singh A."/>
            <person name="Brown C.T."/>
            <person name="Anantharaman K."/>
            <person name="Sharon I."/>
            <person name="Hug L.A."/>
            <person name="Burstein D."/>
            <person name="Emerson J.B."/>
            <person name="Thomas B.C."/>
            <person name="Banfield J.F."/>
        </authorList>
    </citation>
    <scope>NUCLEOTIDE SEQUENCE [LARGE SCALE GENOMIC DNA]</scope>
    <source>
        <strain evidence="13">CG2_30_40_21</strain>
    </source>
</reference>
<dbReference type="InterPro" id="IPR036034">
    <property type="entry name" value="PDZ_sf"/>
</dbReference>
<dbReference type="SMART" id="SM00228">
    <property type="entry name" value="PDZ"/>
    <property type="match status" value="2"/>
</dbReference>
<proteinExistence type="inferred from homology"/>
<dbReference type="EC" id="3.4.24.-" evidence="11"/>
<dbReference type="GO" id="GO:0016020">
    <property type="term" value="C:membrane"/>
    <property type="evidence" value="ECO:0007669"/>
    <property type="project" value="UniProtKB-SubCell"/>
</dbReference>
<evidence type="ECO:0000256" key="10">
    <source>
        <dbReference type="ARBA" id="ARBA00023136"/>
    </source>
</evidence>
<gene>
    <name evidence="13" type="ORF">AUJ95_07365</name>
</gene>
<evidence type="ECO:0000313" key="13">
    <source>
        <dbReference type="EMBL" id="OIP37997.1"/>
    </source>
</evidence>
<evidence type="ECO:0000256" key="5">
    <source>
        <dbReference type="ARBA" id="ARBA00022692"/>
    </source>
</evidence>
<feature type="domain" description="PDZ" evidence="12">
    <location>
        <begin position="218"/>
        <end position="246"/>
    </location>
</feature>